<dbReference type="EMBL" id="QNBE01000002">
    <property type="protein sequence ID" value="RKX71767.1"/>
    <property type="molecule type" value="Genomic_DNA"/>
</dbReference>
<organism evidence="1 2">
    <name type="scientific">candidate division WOR-3 bacterium</name>
    <dbReference type="NCBI Taxonomy" id="2052148"/>
    <lineage>
        <taxon>Bacteria</taxon>
        <taxon>Bacteria division WOR-3</taxon>
    </lineage>
</organism>
<name>A0A660SLY3_UNCW3</name>
<protein>
    <submittedName>
        <fullName evidence="1">Uncharacterized protein</fullName>
    </submittedName>
</protein>
<dbReference type="Proteomes" id="UP000268469">
    <property type="component" value="Unassembled WGS sequence"/>
</dbReference>
<dbReference type="AlphaFoldDB" id="A0A660SLY3"/>
<reference evidence="1 2" key="1">
    <citation type="submission" date="2018-06" db="EMBL/GenBank/DDBJ databases">
        <title>Extensive metabolic versatility and redundancy in microbially diverse, dynamic hydrothermal sediments.</title>
        <authorList>
            <person name="Dombrowski N."/>
            <person name="Teske A."/>
            <person name="Baker B.J."/>
        </authorList>
    </citation>
    <scope>NUCLEOTIDE SEQUENCE [LARGE SCALE GENOMIC DNA]</scope>
    <source>
        <strain evidence="1">B36_G15</strain>
    </source>
</reference>
<evidence type="ECO:0000313" key="1">
    <source>
        <dbReference type="EMBL" id="RKX71767.1"/>
    </source>
</evidence>
<comment type="caution">
    <text evidence="1">The sequence shown here is derived from an EMBL/GenBank/DDBJ whole genome shotgun (WGS) entry which is preliminary data.</text>
</comment>
<accession>A0A660SLY3</accession>
<gene>
    <name evidence="1" type="ORF">DRP53_00330</name>
</gene>
<sequence>MALILILPVITLFPYRADHLFSDGTNLYLTYDQRLYESESESLDFRPLLLSLPTGFRIRYLDGDRFFLYLGDGRRVYRVRRSDLSLRLYREGEGIVDLSCDDEGRVMTVVDWGERVLLDGRSILPGIGRIVGCGYEDGFYLYDRKRIIFLNPLFEVDSVIPLPEPNLRVIKSDTIFAYDEEHLYKYYEGSWHRLSLPVTIQSLLPVRKGLLVIDDNSHLRLLTD</sequence>
<proteinExistence type="predicted"/>
<evidence type="ECO:0000313" key="2">
    <source>
        <dbReference type="Proteomes" id="UP000268469"/>
    </source>
</evidence>